<evidence type="ECO:0000313" key="1">
    <source>
        <dbReference type="EMBL" id="SDT11239.1"/>
    </source>
</evidence>
<dbReference type="Proteomes" id="UP000198481">
    <property type="component" value="Chromosome I"/>
</dbReference>
<sequence>MSLPAAGTYVVSGNLLVAAPSVTNDTVVQDVVNSNLLCQLAADKKLTSRFIDPAAWLDMYRSSLGKVFWQITNSNTISYPVPPLIRSLTLMKILQATFFKTLDSTLVDCIEEGIGLWLELPESSAPALLYNSKTHVEFEVEEKVPPVPSTISVINLQLSVVHSGSRLSVCSIYFKTLESVEADLFNQKFAVKDILGNVSVSSFKAELIESNYSAIRQQIIDKLGETNIRENIMLVPANLAPAGIELDTGTRQFLDSVDI</sequence>
<gene>
    <name evidence="1" type="ORF">SAMN05216222_3157</name>
</gene>
<accession>A0A1H1XQZ9</accession>
<organism evidence="1 2">
    <name type="scientific">Pseudomonas prosekii</name>
    <dbReference type="NCBI Taxonomy" id="1148509"/>
    <lineage>
        <taxon>Bacteria</taxon>
        <taxon>Pseudomonadati</taxon>
        <taxon>Pseudomonadota</taxon>
        <taxon>Gammaproteobacteria</taxon>
        <taxon>Pseudomonadales</taxon>
        <taxon>Pseudomonadaceae</taxon>
        <taxon>Pseudomonas</taxon>
    </lineage>
</organism>
<name>A0A1H1XQZ9_9PSED</name>
<proteinExistence type="predicted"/>
<reference evidence="2" key="1">
    <citation type="submission" date="2016-10" db="EMBL/GenBank/DDBJ databases">
        <authorList>
            <person name="Varghese N."/>
            <person name="Submissions S."/>
        </authorList>
    </citation>
    <scope>NUCLEOTIDE SEQUENCE [LARGE SCALE GENOMIC DNA]</scope>
    <source>
        <strain evidence="2">LMG 26867</strain>
    </source>
</reference>
<dbReference type="EMBL" id="LT629762">
    <property type="protein sequence ID" value="SDT11239.1"/>
    <property type="molecule type" value="Genomic_DNA"/>
</dbReference>
<dbReference type="RefSeq" id="WP_092277079.1">
    <property type="nucleotide sequence ID" value="NZ_LT629762.1"/>
</dbReference>
<protein>
    <submittedName>
        <fullName evidence="1">Uncharacterized protein</fullName>
    </submittedName>
</protein>
<dbReference type="AlphaFoldDB" id="A0A1H1XQZ9"/>
<evidence type="ECO:0000313" key="2">
    <source>
        <dbReference type="Proteomes" id="UP000198481"/>
    </source>
</evidence>